<sequence length="1901" mass="208282">MPEIAGARQGMKRPRYWPWARWAFEPFAIPSNPGHLAARSPGNRWKNLRTRGPGPSYQFFVLNSLSLPALLVAPGNRFYGEGGEGSRNHCCPPYPPERGRVSIVRASRGSHGSTWGTAHETRVSLDVLARDGGGIYYAIGQPATPGGTKAAEESYDSCEKDRAPLTERSPSGSNICCRRVPHMLWGMKGDRRNLSINSSEFSGAPTIPRNRYSVKRAYYVVAPTHIFRSVLCMGPRGYLRDDSANASLVVLDQSTPPAEPRRHDSEFAYHTVATGRPSNETQRSVLVFGKQPEVGASTHQPFLLPRTRLSALSAGGIGEYLTIILREELMVIPNEKSNHEKPPRTVGGAAGADRGVLRIGGRRESIKVEVDGAYSGRPHELLHLMLLRLGRFLLFRMEPAPGNEGATPIPANRRTVIESLLPAVAASSNQHPCKRWTNRGTRSWVNRFRPRRNADEYADRGLAQYKRPAIHNEGRVGSPNPKEPSAVQGRAARAHTDMIPSGWPGEFNMRYLGLNSIRVFNFIRERFALSVRAFKNAASCPGATSSASFIRPKRTRGAPQAADRGGNEYERWNGRVESPSPGSRTTTNRFTTNPFGGGGEPCCTEHHAARHSPVVVSARGAAACGLLYKWLGRAERLGVGEDASRDCSNYGANTPSSLYPFRTSLGGVYWLHDRHTGTTRGETQRGQPIEVSPASNPCDSAVGDTGKVVATGRSHTCRGIPRGHSGGHDQPSFEPARDLHYFVFNPPTQRGYSRVRLEVGTVVGPPAGSYVVKKSMRGLRGKLQFAYSRSRFRGAGFAGAAEERRRSYFTGGNPSPPGSNPRSGQSRMDKELETPNTETKKRPPRRISRSMELRSHRGTADGDRSRVGYPRTRGDGIRLAAHTRRTEPEGGICSFVVRSASAIYTLCWRGGPPRVLTTPRRQQYNKVGCDDVVPPEAPSSLSPLLGGAGRRTATGTTYIRKIRIALDRLQYEPKFEWLFGNSSDNGYLIIAGALLSISTLVVPVVAGGSDCIDLWIRSGLIRYWIYHLRNYRLGRVLRRANRYRSVAAGRWSITSLTTNIKHYMRNGGFYLLNGARVWPGSNGVLDIYSPSKLLIQSQFAVTSENNSQHELGSLHNPFFSNGYDRHTARGQGSGYLCHLVGSHWGMPKDYILSNSSSKTWLSSALWQVITPLDGAPEPPVALQSGFSPGGGVLLVGSSETGRSYLLNDLAADLDDPLISISMSDLCGTERYIVINGTGVINDTKLLALNPCRPMTWGRLLEGMSSRVTWIRDMHELDFEREEELFGQVEIEIGTESSTRSPLILLDGLANRATRSMIVFGSTHTPGELDPSPICPDRLGRFINARMLSTVRRQEQFPVILRGGEGYDSAGDASVAGLNAFGYRVLRYSRDLATLTDGVYLSGLCSHSSSLRGNAAVGSILLGQAIDEHDVCLDNVTSYPDHVSRAGKALVRSTTLGLPPSPFSRDGKAEGPATPYGRRHSSYIYEWYEPYFAGKVVGESTTLSRASGRSARSVANFWWVAKNPTRYDSIYSARSTERDFAAARATLAGNNVRECQWPETHGSEFMDDDPRRAPRHSAGGMCLTAREWIPAPLRMPGFRKYITTMEETAARFHAKGPGTPHDDESEAVPATVEKVPGLARALNNSEYAHDASRHPVLFCASDSISSRLPMGIGASRYQPEKAFTDGSPTGIPVSSTGRSETEQHQWIFGGPMLLMGKRFVWDPWPLVGYRRFAGLPRPDFFVGKVVFTPEVGADIESKIVFCGAASKLKAARREGNSRLYAATGNSFFANNGPGSWGEPAGAQQDAGIAWTDGRFGAPPGTFGYTHLFYPMYMSQAWWVAMEPPAGVDRELPSRPQERIGGGSVLASGTPIHSIVTESHRYLSKEFSAEAALFHKVMGILTE</sequence>
<dbReference type="SUPFAM" id="SSF52540">
    <property type="entry name" value="P-loop containing nucleoside triphosphate hydrolases"/>
    <property type="match status" value="1"/>
</dbReference>
<feature type="compositionally biased region" description="Basic and acidic residues" evidence="1">
    <location>
        <begin position="827"/>
        <end position="841"/>
    </location>
</feature>
<feature type="region of interest" description="Disordered" evidence="1">
    <location>
        <begin position="553"/>
        <end position="589"/>
    </location>
</feature>
<geneLocation type="chloroplast" evidence="2"/>
<dbReference type="GeneID" id="39721514"/>
<reference evidence="2" key="1">
    <citation type="submission" date="2018-07" db="EMBL/GenBank/DDBJ databases">
        <authorList>
            <person name="Zhang H."/>
            <person name="Zhang X."/>
        </authorList>
    </citation>
    <scope>NUCLEOTIDE SEQUENCE</scope>
</reference>
<feature type="compositionally biased region" description="Low complexity" evidence="1">
    <location>
        <begin position="678"/>
        <end position="687"/>
    </location>
</feature>
<keyword evidence="2" id="KW-0150">Chloroplast</keyword>
<proteinExistence type="predicted"/>
<accession>A0A482CGF4</accession>
<dbReference type="InterPro" id="IPR027417">
    <property type="entry name" value="P-loop_NTPase"/>
</dbReference>
<feature type="region of interest" description="Disordered" evidence="1">
    <location>
        <begin position="677"/>
        <end position="702"/>
    </location>
</feature>
<name>A0A482CGF4_SELRE</name>
<evidence type="ECO:0000256" key="1">
    <source>
        <dbReference type="SAM" id="MobiDB-lite"/>
    </source>
</evidence>
<keyword evidence="2" id="KW-0934">Plastid</keyword>
<dbReference type="EMBL" id="MH598535">
    <property type="protein sequence ID" value="QBL76250.1"/>
    <property type="molecule type" value="Genomic_DNA"/>
</dbReference>
<organism evidence="2">
    <name type="scientific">Selaginella remotifolia</name>
    <name type="common">Spikemoss</name>
    <dbReference type="NCBI Taxonomy" id="137170"/>
    <lineage>
        <taxon>Eukaryota</taxon>
        <taxon>Viridiplantae</taxon>
        <taxon>Streptophyta</taxon>
        <taxon>Embryophyta</taxon>
        <taxon>Tracheophyta</taxon>
        <taxon>Lycopodiopsida</taxon>
        <taxon>Selaginellales</taxon>
        <taxon>Selaginellaceae</taxon>
        <taxon>Selaginella</taxon>
    </lineage>
</organism>
<feature type="compositionally biased region" description="Basic and acidic residues" evidence="1">
    <location>
        <begin position="849"/>
        <end position="873"/>
    </location>
</feature>
<gene>
    <name evidence="2" type="primary">ycf2</name>
</gene>
<feature type="region of interest" description="Disordered" evidence="1">
    <location>
        <begin position="796"/>
        <end position="873"/>
    </location>
</feature>
<feature type="compositionally biased region" description="Basic and acidic residues" evidence="1">
    <location>
        <begin position="565"/>
        <end position="574"/>
    </location>
</feature>
<protein>
    <submittedName>
        <fullName evidence="2">Hypothetical chloroplast RF21</fullName>
    </submittedName>
</protein>
<dbReference type="Gene3D" id="3.40.50.300">
    <property type="entry name" value="P-loop containing nucleotide triphosphate hydrolases"/>
    <property type="match status" value="1"/>
</dbReference>
<dbReference type="RefSeq" id="YP_009589667.1">
    <property type="nucleotide sequence ID" value="NC_041644.1"/>
</dbReference>
<feature type="region of interest" description="Disordered" evidence="1">
    <location>
        <begin position="1678"/>
        <end position="1697"/>
    </location>
</feature>
<reference evidence="2" key="2">
    <citation type="journal article" date="2019" name="J. ISSAAS">
        <title>The Unique Evolutionary Trajectory 1 and Dynamic Conformations of DR and IR/DR-coexisting Plastomes of the Early Vascular Plant Selaginellaceae (Lycophyte).</title>
        <authorList>
            <person name="Zhang H.-R."/>
            <person name="Xiang Q.-P."/>
            <person name="Zhang X.-C."/>
        </authorList>
    </citation>
    <scope>NUCLEOTIDE SEQUENCE</scope>
</reference>
<evidence type="ECO:0000313" key="2">
    <source>
        <dbReference type="EMBL" id="QBL76250.1"/>
    </source>
</evidence>